<keyword evidence="1" id="KW-0472">Membrane</keyword>
<evidence type="ECO:0000313" key="4">
    <source>
        <dbReference type="Proteomes" id="UP001369815"/>
    </source>
</evidence>
<dbReference type="Proteomes" id="UP001369815">
    <property type="component" value="Unassembled WGS sequence"/>
</dbReference>
<name>A0AAX6MMY0_9PEZI</name>
<keyword evidence="1" id="KW-1133">Transmembrane helix</keyword>
<keyword evidence="2" id="KW-0732">Signal</keyword>
<reference evidence="3 4" key="1">
    <citation type="journal article" date="2024" name="Front Chem Biol">
        <title>Unveiling the potential of Daldinia eschscholtzii MFLUCC 19-0629 through bioactivity and bioinformatics studies for enhanced sustainable agriculture production.</title>
        <authorList>
            <person name="Brooks S."/>
            <person name="Weaver J.A."/>
            <person name="Klomchit A."/>
            <person name="Alharthi S.A."/>
            <person name="Onlamun T."/>
            <person name="Nurani R."/>
            <person name="Vong T.K."/>
            <person name="Alberti F."/>
            <person name="Greco C."/>
        </authorList>
    </citation>
    <scope>NUCLEOTIDE SEQUENCE [LARGE SCALE GENOMIC DNA]</scope>
    <source>
        <strain evidence="3">MFLUCC 19-0629</strain>
    </source>
</reference>
<feature type="transmembrane region" description="Helical" evidence="1">
    <location>
        <begin position="264"/>
        <end position="286"/>
    </location>
</feature>
<organism evidence="3 4">
    <name type="scientific">Daldinia eschscholtzii</name>
    <dbReference type="NCBI Taxonomy" id="292717"/>
    <lineage>
        <taxon>Eukaryota</taxon>
        <taxon>Fungi</taxon>
        <taxon>Dikarya</taxon>
        <taxon>Ascomycota</taxon>
        <taxon>Pezizomycotina</taxon>
        <taxon>Sordariomycetes</taxon>
        <taxon>Xylariomycetidae</taxon>
        <taxon>Xylariales</taxon>
        <taxon>Hypoxylaceae</taxon>
        <taxon>Daldinia</taxon>
    </lineage>
</organism>
<dbReference type="EMBL" id="JBANMG010000004">
    <property type="protein sequence ID" value="KAK6953757.1"/>
    <property type="molecule type" value="Genomic_DNA"/>
</dbReference>
<evidence type="ECO:0000256" key="1">
    <source>
        <dbReference type="SAM" id="Phobius"/>
    </source>
</evidence>
<feature type="chain" id="PRO_5043971436" evidence="2">
    <location>
        <begin position="19"/>
        <end position="314"/>
    </location>
</feature>
<keyword evidence="4" id="KW-1185">Reference proteome</keyword>
<proteinExistence type="predicted"/>
<protein>
    <submittedName>
        <fullName evidence="3">Uncharacterized protein</fullName>
    </submittedName>
</protein>
<accession>A0AAX6MMY0</accession>
<gene>
    <name evidence="3" type="ORF">Daesc_003719</name>
</gene>
<comment type="caution">
    <text evidence="3">The sequence shown here is derived from an EMBL/GenBank/DDBJ whole genome shotgun (WGS) entry which is preliminary data.</text>
</comment>
<keyword evidence="1" id="KW-0812">Transmembrane</keyword>
<evidence type="ECO:0000256" key="2">
    <source>
        <dbReference type="SAM" id="SignalP"/>
    </source>
</evidence>
<feature type="signal peptide" evidence="2">
    <location>
        <begin position="1"/>
        <end position="18"/>
    </location>
</feature>
<evidence type="ECO:0000313" key="3">
    <source>
        <dbReference type="EMBL" id="KAK6953757.1"/>
    </source>
</evidence>
<sequence length="314" mass="33450">MVWLGAAVASLLASSALASMEPAVGGMLGPRAAILDATFDDADINPDSDSLERRQSTTPNLAKMNMTQWDKDTTAACKTALSQLVAASNPSGTAVCYNLYSLDTNAGKFMADLRLFQVSTPFGDFEGIPPEDISVGLKYNGASVSPVGQGKQTTNDSDSEDSSPTILQAYMFVGQIDKEQMAQPMTMGVLEALVMPTVTLTGKNLAGQQVSTNVSSNEAAFVNGIFSTDVVMSDFNLAALAVDNITAQLHEGTVAFVLPGVNILIFPVGLVLTSIWLVIGLGFYGFGTYERYNYRDAYRRRKARAEGKPANARI</sequence>
<dbReference type="AlphaFoldDB" id="A0AAX6MMY0"/>